<reference evidence="2 3" key="1">
    <citation type="journal article" date="2021" name="Syst. Appl. Microbiol.">
        <title>Persephonella atlantica sp. nov.: How to adapt to physico-chemical gradients in high temperature hydrothermal habitats.</title>
        <authorList>
            <person name="Francois D.X."/>
            <person name="Godfroy A."/>
            <person name="Mathien C."/>
            <person name="Aube J."/>
            <person name="Cathalot C."/>
            <person name="Lesongeur F."/>
            <person name="L'Haridon S."/>
            <person name="Philippon X."/>
            <person name="Roussel E.G."/>
        </authorList>
    </citation>
    <scope>NUCLEOTIDE SEQUENCE [LARGE SCALE GENOMIC DNA]</scope>
    <source>
        <strain evidence="2 3">MO1340</strain>
    </source>
</reference>
<sequence>MGRFVEDKKLHGKSFVFKDREDAGDKIADFIQKYIDKNSIILAVPSGGIPVAYRMSKKLHIPFDLVLVKKITYPWTTEAGFGAVSVEGDEVINSEAVEYYRLSEEEIKKQKEKTVQILKERNRKFRRGKPFPDIKGKTVVVVDDGLASGSTMKAAIEMITRKKPEKIIVAVPTCSHSAVKTLLPETDMIVCLNYRPDYPYAVADAYENWYDLTDEDVLYYLEKKEGNDD</sequence>
<dbReference type="Gene3D" id="3.40.50.2020">
    <property type="match status" value="1"/>
</dbReference>
<dbReference type="InterPro" id="IPR029057">
    <property type="entry name" value="PRTase-like"/>
</dbReference>
<dbReference type="Proteomes" id="UP000772812">
    <property type="component" value="Unassembled WGS sequence"/>
</dbReference>
<dbReference type="Gene3D" id="3.30.1310.20">
    <property type="entry name" value="PRTase-like"/>
    <property type="match status" value="1"/>
</dbReference>
<gene>
    <name evidence="2" type="ORF">GWK41_06315</name>
</gene>
<keyword evidence="2" id="KW-0808">Transferase</keyword>
<keyword evidence="2" id="KW-0328">Glycosyltransferase</keyword>
<dbReference type="SUPFAM" id="SSF53271">
    <property type="entry name" value="PRTase-like"/>
    <property type="match status" value="1"/>
</dbReference>
<comment type="caution">
    <text evidence="2">The sequence shown here is derived from an EMBL/GenBank/DDBJ whole genome shotgun (WGS) entry which is preliminary data.</text>
</comment>
<organism evidence="2 3">
    <name type="scientific">Persephonella atlantica</name>
    <dbReference type="NCBI Taxonomy" id="2699429"/>
    <lineage>
        <taxon>Bacteria</taxon>
        <taxon>Pseudomonadati</taxon>
        <taxon>Aquificota</taxon>
        <taxon>Aquificia</taxon>
        <taxon>Aquificales</taxon>
        <taxon>Hydrogenothermaceae</taxon>
        <taxon>Persephonella</taxon>
    </lineage>
</organism>
<dbReference type="GO" id="GO:0016757">
    <property type="term" value="F:glycosyltransferase activity"/>
    <property type="evidence" value="ECO:0007669"/>
    <property type="project" value="UniProtKB-KW"/>
</dbReference>
<dbReference type="RefSeq" id="WP_200674095.1">
    <property type="nucleotide sequence ID" value="NZ_JAACYA010000002.1"/>
</dbReference>
<evidence type="ECO:0000313" key="2">
    <source>
        <dbReference type="EMBL" id="MBK3332677.1"/>
    </source>
</evidence>
<evidence type="ECO:0000313" key="3">
    <source>
        <dbReference type="Proteomes" id="UP000772812"/>
    </source>
</evidence>
<accession>A0ABS1GID8</accession>
<dbReference type="EMBL" id="JAACYA010000002">
    <property type="protein sequence ID" value="MBK3332677.1"/>
    <property type="molecule type" value="Genomic_DNA"/>
</dbReference>
<dbReference type="Pfam" id="PF00156">
    <property type="entry name" value="Pribosyltran"/>
    <property type="match status" value="1"/>
</dbReference>
<evidence type="ECO:0000259" key="1">
    <source>
        <dbReference type="Pfam" id="PF00156"/>
    </source>
</evidence>
<name>A0ABS1GID8_9AQUI</name>
<dbReference type="InterPro" id="IPR000836">
    <property type="entry name" value="PRTase_dom"/>
</dbReference>
<proteinExistence type="predicted"/>
<keyword evidence="3" id="KW-1185">Reference proteome</keyword>
<protein>
    <submittedName>
        <fullName evidence="2">Phosphoribosyltransferase</fullName>
    </submittedName>
</protein>
<dbReference type="CDD" id="cd06223">
    <property type="entry name" value="PRTases_typeI"/>
    <property type="match status" value="1"/>
</dbReference>
<feature type="domain" description="Phosphoribosyltransferase" evidence="1">
    <location>
        <begin position="24"/>
        <end position="184"/>
    </location>
</feature>